<reference evidence="3 4" key="2">
    <citation type="submission" date="2018-12" db="EMBL/GenBank/DDBJ databases">
        <title>Nakamurella antarcticus sp. nov., isolated from Antarctica South Shetland Islands soil.</title>
        <authorList>
            <person name="Peng F."/>
        </authorList>
    </citation>
    <scope>NUCLEOTIDE SEQUENCE [LARGE SCALE GENOMIC DNA]</scope>
    <source>
        <strain evidence="3 4">S14-144</strain>
    </source>
</reference>
<name>A0A3G8ZMZ3_9ACTN</name>
<dbReference type="SUPFAM" id="SSF50475">
    <property type="entry name" value="FMN-binding split barrel"/>
    <property type="match status" value="1"/>
</dbReference>
<dbReference type="Gene3D" id="2.30.110.10">
    <property type="entry name" value="Electron Transport, Fmn-binding Protein, Chain A"/>
    <property type="match status" value="1"/>
</dbReference>
<dbReference type="OrthoDB" id="5738083at2"/>
<proteinExistence type="predicted"/>
<dbReference type="KEGG" id="nak:EH165_08435"/>
<keyword evidence="4" id="KW-1185">Reference proteome</keyword>
<dbReference type="NCBIfam" id="TIGR03666">
    <property type="entry name" value="Rv2061_F420"/>
    <property type="match status" value="1"/>
</dbReference>
<keyword evidence="1 3" id="KW-0560">Oxidoreductase</keyword>
<dbReference type="InterPro" id="IPR011576">
    <property type="entry name" value="Pyridox_Oxase_N"/>
</dbReference>
<dbReference type="PANTHER" id="PTHR35176:SF11">
    <property type="entry name" value="PYRIDOXAMINE 5'-PHOSPHATE OXIDASE FAMILY PROTEIN"/>
    <property type="match status" value="1"/>
</dbReference>
<dbReference type="InterPro" id="IPR019965">
    <property type="entry name" value="PPOX_F420-dep_Rv2061_put"/>
</dbReference>
<dbReference type="InterPro" id="IPR012349">
    <property type="entry name" value="Split_barrel_FMN-bd"/>
</dbReference>
<evidence type="ECO:0000256" key="1">
    <source>
        <dbReference type="ARBA" id="ARBA00023002"/>
    </source>
</evidence>
<dbReference type="Pfam" id="PF01243">
    <property type="entry name" value="PNPOx_N"/>
    <property type="match status" value="1"/>
</dbReference>
<feature type="domain" description="Pyridoxamine 5'-phosphate oxidase N-terminal" evidence="2">
    <location>
        <begin position="6"/>
        <end position="106"/>
    </location>
</feature>
<sequence>MTAPLDVLAKAPYMLLVTFRKDGTPVPTPVWTVRIGTELWVWTSPTAGKVKRIRRDAHVQVSPCTRTGGQIGDLVDATARIGGDAETSLVLGALVEKYGFQARITQLPNLVNRLLRKPPRPAGTLAISMP</sequence>
<dbReference type="EMBL" id="CP034170">
    <property type="protein sequence ID" value="AZI58165.1"/>
    <property type="molecule type" value="Genomic_DNA"/>
</dbReference>
<dbReference type="InterPro" id="IPR052019">
    <property type="entry name" value="F420H2_bilvrd_red/Heme_oxyg"/>
</dbReference>
<evidence type="ECO:0000313" key="4">
    <source>
        <dbReference type="Proteomes" id="UP000268084"/>
    </source>
</evidence>
<dbReference type="Proteomes" id="UP000268084">
    <property type="component" value="Chromosome"/>
</dbReference>
<reference evidence="3 4" key="1">
    <citation type="submission" date="2018-11" db="EMBL/GenBank/DDBJ databases">
        <authorList>
            <person name="Da X."/>
        </authorList>
    </citation>
    <scope>NUCLEOTIDE SEQUENCE [LARGE SCALE GENOMIC DNA]</scope>
    <source>
        <strain evidence="3 4">S14-144</strain>
    </source>
</reference>
<evidence type="ECO:0000313" key="3">
    <source>
        <dbReference type="EMBL" id="AZI58165.1"/>
    </source>
</evidence>
<organism evidence="3 4">
    <name type="scientific">Nakamurella antarctica</name>
    <dbReference type="NCBI Taxonomy" id="1902245"/>
    <lineage>
        <taxon>Bacteria</taxon>
        <taxon>Bacillati</taxon>
        <taxon>Actinomycetota</taxon>
        <taxon>Actinomycetes</taxon>
        <taxon>Nakamurellales</taxon>
        <taxon>Nakamurellaceae</taxon>
        <taxon>Nakamurella</taxon>
    </lineage>
</organism>
<dbReference type="GO" id="GO:0016627">
    <property type="term" value="F:oxidoreductase activity, acting on the CH-CH group of donors"/>
    <property type="evidence" value="ECO:0007669"/>
    <property type="project" value="TreeGrafter"/>
</dbReference>
<dbReference type="AlphaFoldDB" id="A0A3G8ZMZ3"/>
<evidence type="ECO:0000259" key="2">
    <source>
        <dbReference type="Pfam" id="PF01243"/>
    </source>
</evidence>
<dbReference type="GO" id="GO:0005829">
    <property type="term" value="C:cytosol"/>
    <property type="evidence" value="ECO:0007669"/>
    <property type="project" value="TreeGrafter"/>
</dbReference>
<dbReference type="RefSeq" id="WP_124799074.1">
    <property type="nucleotide sequence ID" value="NZ_CP034170.1"/>
</dbReference>
<accession>A0A3G8ZMZ3</accession>
<dbReference type="PANTHER" id="PTHR35176">
    <property type="entry name" value="HEME OXYGENASE HI_0854-RELATED"/>
    <property type="match status" value="1"/>
</dbReference>
<dbReference type="EC" id="1.-.-.-" evidence="3"/>
<gene>
    <name evidence="3" type="ORF">EH165_08435</name>
</gene>
<dbReference type="GO" id="GO:0070967">
    <property type="term" value="F:coenzyme F420 binding"/>
    <property type="evidence" value="ECO:0007669"/>
    <property type="project" value="TreeGrafter"/>
</dbReference>
<protein>
    <submittedName>
        <fullName evidence="3">PPOX class F420-dependent oxidoreductase</fullName>
        <ecNumber evidence="3">1.-.-.-</ecNumber>
    </submittedName>
</protein>